<dbReference type="Proteomes" id="UP000321567">
    <property type="component" value="Unassembled WGS sequence"/>
</dbReference>
<reference evidence="9 10" key="1">
    <citation type="submission" date="2019-07" db="EMBL/GenBank/DDBJ databases">
        <title>Whole genome shotgun sequence of Rhodospirillum oryzae NBRC 107573.</title>
        <authorList>
            <person name="Hosoyama A."/>
            <person name="Uohara A."/>
            <person name="Ohji S."/>
            <person name="Ichikawa N."/>
        </authorList>
    </citation>
    <scope>NUCLEOTIDE SEQUENCE [LARGE SCALE GENOMIC DNA]</scope>
    <source>
        <strain evidence="9 10">NBRC 107573</strain>
    </source>
</reference>
<feature type="transmembrane region" description="Helical" evidence="7">
    <location>
        <begin position="275"/>
        <end position="296"/>
    </location>
</feature>
<dbReference type="EMBL" id="BJZO01000005">
    <property type="protein sequence ID" value="GEO80161.1"/>
    <property type="molecule type" value="Genomic_DNA"/>
</dbReference>
<feature type="transmembrane region" description="Helical" evidence="7">
    <location>
        <begin position="413"/>
        <end position="434"/>
    </location>
</feature>
<dbReference type="GO" id="GO:0022857">
    <property type="term" value="F:transmembrane transporter activity"/>
    <property type="evidence" value="ECO:0007669"/>
    <property type="project" value="InterPro"/>
</dbReference>
<evidence type="ECO:0000256" key="2">
    <source>
        <dbReference type="ARBA" id="ARBA00022448"/>
    </source>
</evidence>
<evidence type="ECO:0000256" key="4">
    <source>
        <dbReference type="ARBA" id="ARBA00022692"/>
    </source>
</evidence>
<dbReference type="PROSITE" id="PS50850">
    <property type="entry name" value="MFS"/>
    <property type="match status" value="1"/>
</dbReference>
<evidence type="ECO:0000313" key="9">
    <source>
        <dbReference type="EMBL" id="GEO80161.1"/>
    </source>
</evidence>
<accession>A0A512H3Z8</accession>
<gene>
    <name evidence="9" type="ORF">ROR02_02920</name>
</gene>
<feature type="transmembrane region" description="Helical" evidence="7">
    <location>
        <begin position="124"/>
        <end position="145"/>
    </location>
</feature>
<evidence type="ECO:0000259" key="8">
    <source>
        <dbReference type="PROSITE" id="PS50850"/>
    </source>
</evidence>
<feature type="transmembrane region" description="Helical" evidence="7">
    <location>
        <begin position="316"/>
        <end position="337"/>
    </location>
</feature>
<keyword evidence="10" id="KW-1185">Reference proteome</keyword>
<evidence type="ECO:0000313" key="10">
    <source>
        <dbReference type="Proteomes" id="UP000321567"/>
    </source>
</evidence>
<proteinExistence type="predicted"/>
<dbReference type="PANTHER" id="PTHR42718">
    <property type="entry name" value="MAJOR FACILITATOR SUPERFAMILY MULTIDRUG TRANSPORTER MFSC"/>
    <property type="match status" value="1"/>
</dbReference>
<feature type="transmembrane region" description="Helical" evidence="7">
    <location>
        <begin position="245"/>
        <end position="263"/>
    </location>
</feature>
<feature type="transmembrane region" description="Helical" evidence="7">
    <location>
        <begin position="31"/>
        <end position="55"/>
    </location>
</feature>
<evidence type="ECO:0000256" key="6">
    <source>
        <dbReference type="ARBA" id="ARBA00023136"/>
    </source>
</evidence>
<dbReference type="Gene3D" id="1.20.1720.10">
    <property type="entry name" value="Multidrug resistance protein D"/>
    <property type="match status" value="1"/>
</dbReference>
<keyword evidence="2" id="KW-0813">Transport</keyword>
<dbReference type="OrthoDB" id="9812221at2"/>
<feature type="transmembrane region" description="Helical" evidence="7">
    <location>
        <begin position="440"/>
        <end position="460"/>
    </location>
</feature>
<dbReference type="CDD" id="cd17321">
    <property type="entry name" value="MFS_MMR_MDR_like"/>
    <property type="match status" value="1"/>
</dbReference>
<name>A0A512H3Z8_9PROT</name>
<evidence type="ECO:0000256" key="5">
    <source>
        <dbReference type="ARBA" id="ARBA00022989"/>
    </source>
</evidence>
<dbReference type="Gene3D" id="1.20.1250.20">
    <property type="entry name" value="MFS general substrate transporter like domains"/>
    <property type="match status" value="1"/>
</dbReference>
<keyword evidence="5 7" id="KW-1133">Transmembrane helix</keyword>
<dbReference type="GO" id="GO:0005886">
    <property type="term" value="C:plasma membrane"/>
    <property type="evidence" value="ECO:0007669"/>
    <property type="project" value="UniProtKB-SubCell"/>
</dbReference>
<comment type="subcellular location">
    <subcellularLocation>
        <location evidence="1">Cell membrane</location>
        <topology evidence="1">Multi-pass membrane protein</topology>
    </subcellularLocation>
</comment>
<keyword evidence="4 7" id="KW-0812">Transmembrane</keyword>
<feature type="transmembrane region" description="Helical" evidence="7">
    <location>
        <begin position="99"/>
        <end position="118"/>
    </location>
</feature>
<protein>
    <submittedName>
        <fullName evidence="9">Multidrug MFS transporter</fullName>
    </submittedName>
</protein>
<dbReference type="SUPFAM" id="SSF103473">
    <property type="entry name" value="MFS general substrate transporter"/>
    <property type="match status" value="1"/>
</dbReference>
<evidence type="ECO:0000256" key="3">
    <source>
        <dbReference type="ARBA" id="ARBA00022475"/>
    </source>
</evidence>
<comment type="caution">
    <text evidence="9">The sequence shown here is derived from an EMBL/GenBank/DDBJ whole genome shotgun (WGS) entry which is preliminary data.</text>
</comment>
<feature type="transmembrane region" description="Helical" evidence="7">
    <location>
        <begin position="185"/>
        <end position="207"/>
    </location>
</feature>
<organism evidence="9 10">
    <name type="scientific">Pararhodospirillum oryzae</name>
    <dbReference type="NCBI Taxonomy" id="478448"/>
    <lineage>
        <taxon>Bacteria</taxon>
        <taxon>Pseudomonadati</taxon>
        <taxon>Pseudomonadota</taxon>
        <taxon>Alphaproteobacteria</taxon>
        <taxon>Rhodospirillales</taxon>
        <taxon>Rhodospirillaceae</taxon>
        <taxon>Pararhodospirillum</taxon>
    </lineage>
</organism>
<dbReference type="PANTHER" id="PTHR42718:SF46">
    <property type="entry name" value="BLR6921 PROTEIN"/>
    <property type="match status" value="1"/>
</dbReference>
<feature type="domain" description="Major facilitator superfamily (MFS) profile" evidence="8">
    <location>
        <begin position="33"/>
        <end position="464"/>
    </location>
</feature>
<sequence>MTALAPTAGVPPASSASVSLEPAGLPPRSRLAVSLCILCGVALMSLDSAIATLALPTLSQELAASKAATVWVVNGYQVGTAVCLLPAAALGEILGLRRVYSFGLLLFTAASLACALSGSLGWLIAARVVQGVGGACLAAVGPAMIRHIFPRSMIGRGLAMIAMVVAVSGAAGPSIGALVLEVASWPWLFLVNLPIGVLALVLFWVLAPAPPATPRPFDFVGAVLSAVSLGLVVVGVDGLGRVETAWAVGAIVAGLVGLAGLIAQQSRRSDPLVPLDLLAIPLFALSIVTSMCSYAAQILAYVSLPFLLQGLMGKSALATGLLVTPWPLMVAVAAPLAGRLSARWPASVLSSLGLGTLALGLALLATLPGHPSDVDIVWRMALCGLGFGFFQTPNNATLMTAGPVRRSGAAGGMLAVARVSGWCAGSTIVALLLAGAGPGAPVWCLGVAAGLAGVGALVSVSRARV</sequence>
<feature type="transmembrane region" description="Helical" evidence="7">
    <location>
        <begin position="344"/>
        <end position="364"/>
    </location>
</feature>
<dbReference type="InterPro" id="IPR036259">
    <property type="entry name" value="MFS_trans_sf"/>
</dbReference>
<feature type="transmembrane region" description="Helical" evidence="7">
    <location>
        <begin position="219"/>
        <end position="239"/>
    </location>
</feature>
<dbReference type="AlphaFoldDB" id="A0A512H3Z8"/>
<evidence type="ECO:0000256" key="7">
    <source>
        <dbReference type="SAM" id="Phobius"/>
    </source>
</evidence>
<feature type="transmembrane region" description="Helical" evidence="7">
    <location>
        <begin position="376"/>
        <end position="392"/>
    </location>
</feature>
<dbReference type="InterPro" id="IPR011701">
    <property type="entry name" value="MFS"/>
</dbReference>
<dbReference type="InterPro" id="IPR020846">
    <property type="entry name" value="MFS_dom"/>
</dbReference>
<dbReference type="RefSeq" id="WP_147162230.1">
    <property type="nucleotide sequence ID" value="NZ_BJZO01000005.1"/>
</dbReference>
<feature type="transmembrane region" description="Helical" evidence="7">
    <location>
        <begin position="157"/>
        <end position="179"/>
    </location>
</feature>
<dbReference type="Pfam" id="PF07690">
    <property type="entry name" value="MFS_1"/>
    <property type="match status" value="1"/>
</dbReference>
<evidence type="ECO:0000256" key="1">
    <source>
        <dbReference type="ARBA" id="ARBA00004651"/>
    </source>
</evidence>
<keyword evidence="6 7" id="KW-0472">Membrane</keyword>
<keyword evidence="3" id="KW-1003">Cell membrane</keyword>